<evidence type="ECO:0000313" key="2">
    <source>
        <dbReference type="Proteomes" id="UP000243006"/>
    </source>
</evidence>
<dbReference type="EMBL" id="LVZM01019135">
    <property type="protein sequence ID" value="OUC41887.1"/>
    <property type="molecule type" value="Genomic_DNA"/>
</dbReference>
<proteinExistence type="predicted"/>
<gene>
    <name evidence="1" type="ORF">D917_10622</name>
</gene>
<feature type="non-terminal residue" evidence="1">
    <location>
        <position position="136"/>
    </location>
</feature>
<dbReference type="AlphaFoldDB" id="A0A1Y3EDG2"/>
<comment type="caution">
    <text evidence="1">The sequence shown here is derived from an EMBL/GenBank/DDBJ whole genome shotgun (WGS) entry which is preliminary data.</text>
</comment>
<sequence>MQVVLRHYCCTNTTGDSAHRLPYMKKFFKECNTWLSGAKLNNLQSLMQKLPRIMLNSIERHSPLEIMHIMHFGAMDLRWYFMSWFERLCESSVVFEDISSILNKILFIIEYFWIYDVYLCKVDSNILHELENEFEN</sequence>
<name>A0A1Y3EDG2_9BILA</name>
<dbReference type="Proteomes" id="UP000243006">
    <property type="component" value="Unassembled WGS sequence"/>
</dbReference>
<protein>
    <submittedName>
        <fullName evidence="1">Uncharacterized protein</fullName>
    </submittedName>
</protein>
<organism evidence="1 2">
    <name type="scientific">Trichinella nativa</name>
    <dbReference type="NCBI Taxonomy" id="6335"/>
    <lineage>
        <taxon>Eukaryota</taxon>
        <taxon>Metazoa</taxon>
        <taxon>Ecdysozoa</taxon>
        <taxon>Nematoda</taxon>
        <taxon>Enoplea</taxon>
        <taxon>Dorylaimia</taxon>
        <taxon>Trichinellida</taxon>
        <taxon>Trichinellidae</taxon>
        <taxon>Trichinella</taxon>
    </lineage>
</organism>
<evidence type="ECO:0000313" key="1">
    <source>
        <dbReference type="EMBL" id="OUC41887.1"/>
    </source>
</evidence>
<accession>A0A1Y3EDG2</accession>
<reference evidence="1 2" key="1">
    <citation type="submission" date="2015-04" db="EMBL/GenBank/DDBJ databases">
        <title>Draft genome of the roundworm Trichinella nativa.</title>
        <authorList>
            <person name="Mitreva M."/>
        </authorList>
    </citation>
    <scope>NUCLEOTIDE SEQUENCE [LARGE SCALE GENOMIC DNA]</scope>
    <source>
        <strain evidence="1 2">ISS45</strain>
    </source>
</reference>